<reference evidence="3" key="1">
    <citation type="submission" date="2025-08" db="UniProtKB">
        <authorList>
            <consortium name="RefSeq"/>
        </authorList>
    </citation>
    <scope>IDENTIFICATION</scope>
    <source>
        <tissue evidence="3">Testes</tissue>
    </source>
</reference>
<dbReference type="Proteomes" id="UP000694865">
    <property type="component" value="Unplaced"/>
</dbReference>
<feature type="region of interest" description="Disordered" evidence="1">
    <location>
        <begin position="34"/>
        <end position="153"/>
    </location>
</feature>
<feature type="compositionally biased region" description="Acidic residues" evidence="1">
    <location>
        <begin position="130"/>
        <end position="140"/>
    </location>
</feature>
<accession>A0ABM0LW50</accession>
<feature type="compositionally biased region" description="Basic residues" evidence="1">
    <location>
        <begin position="104"/>
        <end position="124"/>
    </location>
</feature>
<name>A0ABM0LW50_SACKO</name>
<feature type="compositionally biased region" description="Low complexity" evidence="1">
    <location>
        <begin position="71"/>
        <end position="85"/>
    </location>
</feature>
<protein>
    <submittedName>
        <fullName evidence="3">OTU domain-containing protein 3-like</fullName>
    </submittedName>
</protein>
<dbReference type="GeneID" id="102807990"/>
<evidence type="ECO:0000313" key="2">
    <source>
        <dbReference type="Proteomes" id="UP000694865"/>
    </source>
</evidence>
<feature type="compositionally biased region" description="Low complexity" evidence="1">
    <location>
        <begin position="34"/>
        <end position="43"/>
    </location>
</feature>
<evidence type="ECO:0000313" key="3">
    <source>
        <dbReference type="RefSeq" id="XP_006811991.1"/>
    </source>
</evidence>
<organism evidence="2 3">
    <name type="scientific">Saccoglossus kowalevskii</name>
    <name type="common">Acorn worm</name>
    <dbReference type="NCBI Taxonomy" id="10224"/>
    <lineage>
        <taxon>Eukaryota</taxon>
        <taxon>Metazoa</taxon>
        <taxon>Hemichordata</taxon>
        <taxon>Enteropneusta</taxon>
        <taxon>Harrimaniidae</taxon>
        <taxon>Saccoglossus</taxon>
    </lineage>
</organism>
<evidence type="ECO:0000256" key="1">
    <source>
        <dbReference type="SAM" id="MobiDB-lite"/>
    </source>
</evidence>
<gene>
    <name evidence="3" type="primary">LOC102807990</name>
</gene>
<feature type="non-terminal residue" evidence="3">
    <location>
        <position position="1"/>
    </location>
</feature>
<keyword evidence="2" id="KW-1185">Reference proteome</keyword>
<proteinExistence type="predicted"/>
<dbReference type="RefSeq" id="XP_006811991.1">
    <property type="nucleotide sequence ID" value="XM_006811928.1"/>
</dbReference>
<sequence length="153" mass="17007">DIQLIHETLADHDGDVTATIDFLIQIVFASNQSDSYRSSSPESSKADDHQVDSLWSESGTGSRLFGDVHSDSTSQSESTSNHNTGSSGGAIPKSNQRSRSTGRERKRQNKMEKKRRQMERHRQKIMGEKEEGDESDDNDVDPTLLKDLGMLAI</sequence>